<gene>
    <name evidence="1" type="ORF">NQU55_25385</name>
</gene>
<reference evidence="1" key="1">
    <citation type="submission" date="2022-06" db="EMBL/GenBank/DDBJ databases">
        <title>WGS of actinobacteria.</title>
        <authorList>
            <person name="Thawai C."/>
        </authorList>
    </citation>
    <scope>NUCLEOTIDE SEQUENCE</scope>
    <source>
        <strain evidence="1">AA8</strain>
    </source>
</reference>
<comment type="caution">
    <text evidence="1">The sequence shown here is derived from an EMBL/GenBank/DDBJ whole genome shotgun (WGS) entry which is preliminary data.</text>
</comment>
<organism evidence="1 2">
    <name type="scientific">Streptomyces telluris</name>
    <dbReference type="NCBI Taxonomy" id="2720021"/>
    <lineage>
        <taxon>Bacteria</taxon>
        <taxon>Bacillati</taxon>
        <taxon>Actinomycetota</taxon>
        <taxon>Actinomycetes</taxon>
        <taxon>Kitasatosporales</taxon>
        <taxon>Streptomycetaceae</taxon>
        <taxon>Streptomyces</taxon>
    </lineage>
</organism>
<sequence length="169" mass="19694">MTDQFAYFVGTGPTAMTLYTEERPSSLWRRSGEQWEYLSLLDWAWRKVEAKEEAQFLFRAGDLHPVSAQRAAEIEADRQVCVRYWARYTDLQDWEEGEPPTTVVRRRRSPEDIRDESYRDAKNFWGPTDAILDVHEGRTSDWPHLVELSAKEADALLHELFGITSAIDL</sequence>
<protein>
    <submittedName>
        <fullName evidence="1">Uncharacterized protein</fullName>
    </submittedName>
</protein>
<evidence type="ECO:0000313" key="1">
    <source>
        <dbReference type="EMBL" id="MCQ8773073.1"/>
    </source>
</evidence>
<dbReference type="AlphaFoldDB" id="A0A9X2LL04"/>
<dbReference type="Proteomes" id="UP001142374">
    <property type="component" value="Unassembled WGS sequence"/>
</dbReference>
<name>A0A9X2LL04_9ACTN</name>
<dbReference type="RefSeq" id="WP_168097073.1">
    <property type="nucleotide sequence ID" value="NZ_JAATER010001000.1"/>
</dbReference>
<keyword evidence="2" id="KW-1185">Reference proteome</keyword>
<accession>A0A9X2LL04</accession>
<proteinExistence type="predicted"/>
<dbReference type="EMBL" id="JANIID010000027">
    <property type="protein sequence ID" value="MCQ8773073.1"/>
    <property type="molecule type" value="Genomic_DNA"/>
</dbReference>
<evidence type="ECO:0000313" key="2">
    <source>
        <dbReference type="Proteomes" id="UP001142374"/>
    </source>
</evidence>